<keyword evidence="1" id="KW-0378">Hydrolase</keyword>
<evidence type="ECO:0000313" key="3">
    <source>
        <dbReference type="EMBL" id="TWI67603.1"/>
    </source>
</evidence>
<dbReference type="PANTHER" id="PTHR33308">
    <property type="entry name" value="PEPTIDOGLYCAN HYDROLASE FLGJ"/>
    <property type="match status" value="1"/>
</dbReference>
<keyword evidence="4" id="KW-1185">Reference proteome</keyword>
<protein>
    <submittedName>
        <fullName evidence="3">Flagellar protein FlgJ</fullName>
    </submittedName>
</protein>
<reference evidence="3 4" key="1">
    <citation type="journal article" date="2015" name="Stand. Genomic Sci.">
        <title>Genomic Encyclopedia of Bacterial and Archaeal Type Strains, Phase III: the genomes of soil and plant-associated and newly described type strains.</title>
        <authorList>
            <person name="Whitman W.B."/>
            <person name="Woyke T."/>
            <person name="Klenk H.P."/>
            <person name="Zhou Y."/>
            <person name="Lilburn T.G."/>
            <person name="Beck B.J."/>
            <person name="De Vos P."/>
            <person name="Vandamme P."/>
            <person name="Eisen J.A."/>
            <person name="Garrity G."/>
            <person name="Hugenholtz P."/>
            <person name="Kyrpides N.C."/>
        </authorList>
    </citation>
    <scope>NUCLEOTIDE SEQUENCE [LARGE SCALE GENOMIC DNA]</scope>
    <source>
        <strain evidence="3 4">CGMCC 1.10822</strain>
    </source>
</reference>
<proteinExistence type="predicted"/>
<dbReference type="GO" id="GO:0071973">
    <property type="term" value="P:bacterial-type flagellum-dependent cell motility"/>
    <property type="evidence" value="ECO:0007669"/>
    <property type="project" value="TreeGrafter"/>
</dbReference>
<keyword evidence="3" id="KW-0282">Flagellum</keyword>
<dbReference type="Gene3D" id="2.10.70.40">
    <property type="entry name" value="peptidoglycan hydrolase"/>
    <property type="match status" value="1"/>
</dbReference>
<dbReference type="OrthoDB" id="289937at2"/>
<comment type="caution">
    <text evidence="3">The sequence shown here is derived from an EMBL/GenBank/DDBJ whole genome shotgun (WGS) entry which is preliminary data.</text>
</comment>
<dbReference type="InterPro" id="IPR023346">
    <property type="entry name" value="Lysozyme-like_dom_sf"/>
</dbReference>
<keyword evidence="3" id="KW-0966">Cell projection</keyword>
<accession>A0A562RFD0</accession>
<dbReference type="Gene3D" id="1.10.530.10">
    <property type="match status" value="1"/>
</dbReference>
<organism evidence="3 4">
    <name type="scientific">Pseudoduganella lurida</name>
    <dbReference type="NCBI Taxonomy" id="1036180"/>
    <lineage>
        <taxon>Bacteria</taxon>
        <taxon>Pseudomonadati</taxon>
        <taxon>Pseudomonadota</taxon>
        <taxon>Betaproteobacteria</taxon>
        <taxon>Burkholderiales</taxon>
        <taxon>Oxalobacteraceae</taxon>
        <taxon>Telluria group</taxon>
        <taxon>Pseudoduganella</taxon>
    </lineage>
</organism>
<evidence type="ECO:0000313" key="4">
    <source>
        <dbReference type="Proteomes" id="UP000318431"/>
    </source>
</evidence>
<dbReference type="Proteomes" id="UP000318431">
    <property type="component" value="Unassembled WGS sequence"/>
</dbReference>
<dbReference type="AlphaFoldDB" id="A0A562RFD0"/>
<feature type="domain" description="Mannosyl-glycoprotein endo-beta-N-acetylglucosamidase-like" evidence="2">
    <location>
        <begin position="110"/>
        <end position="263"/>
    </location>
</feature>
<dbReference type="PRINTS" id="PR01002">
    <property type="entry name" value="FLGFLGJ"/>
</dbReference>
<dbReference type="PANTHER" id="PTHR33308:SF9">
    <property type="entry name" value="PEPTIDOGLYCAN HYDROLASE FLGJ"/>
    <property type="match status" value="1"/>
</dbReference>
<evidence type="ECO:0000259" key="2">
    <source>
        <dbReference type="SMART" id="SM00047"/>
    </source>
</evidence>
<dbReference type="EMBL" id="VLLB01000002">
    <property type="protein sequence ID" value="TWI67603.1"/>
    <property type="molecule type" value="Genomic_DNA"/>
</dbReference>
<dbReference type="RefSeq" id="WP_145648533.1">
    <property type="nucleotide sequence ID" value="NZ_VLLB01000002.1"/>
</dbReference>
<keyword evidence="3" id="KW-0969">Cilium</keyword>
<sequence length="266" mass="26581">MSRPDFTFATPPTAATAATASNMTAARPALPAGFGGGAAAGGFASAFNQVQADVANFIAAGGSVGSAGAGLTADGAALRARLSATALGGPAADGAIDGGIDGSTIDGSMINGSTAQQQEFLAAIRPYAAQAAEKLGVSPDIVAAHAALESGWGQRPLRQGGADTNNLFGIKAGSGWQGDVAANTTTEYEHGAAVRKVEKFRSYPDQASAFRDYAELLTANPRYQSALNAGNDAHAFASGLARGGYATDPAYAQKLAKLAAKIARSE</sequence>
<dbReference type="SMART" id="SM00047">
    <property type="entry name" value="LYZ2"/>
    <property type="match status" value="1"/>
</dbReference>
<dbReference type="InterPro" id="IPR051056">
    <property type="entry name" value="Glycosyl_Hydrolase_73"/>
</dbReference>
<gene>
    <name evidence="3" type="ORF">IP91_01720</name>
</gene>
<evidence type="ECO:0000256" key="1">
    <source>
        <dbReference type="ARBA" id="ARBA00022801"/>
    </source>
</evidence>
<dbReference type="InterPro" id="IPR002901">
    <property type="entry name" value="MGlyc_endo_b_GlcNAc-like_dom"/>
</dbReference>
<dbReference type="SUPFAM" id="SSF53955">
    <property type="entry name" value="Lysozyme-like"/>
    <property type="match status" value="1"/>
</dbReference>
<dbReference type="GO" id="GO:0004040">
    <property type="term" value="F:amidase activity"/>
    <property type="evidence" value="ECO:0007669"/>
    <property type="project" value="InterPro"/>
</dbReference>
<dbReference type="Pfam" id="PF01832">
    <property type="entry name" value="Glucosaminidase"/>
    <property type="match status" value="1"/>
</dbReference>
<name>A0A562RFD0_9BURK</name>